<feature type="non-terminal residue" evidence="3">
    <location>
        <position position="1"/>
    </location>
</feature>
<dbReference type="SUPFAM" id="SSF51445">
    <property type="entry name" value="(Trans)glycosidases"/>
    <property type="match status" value="1"/>
</dbReference>
<name>A0A9P4NE92_9PEZI</name>
<reference evidence="3" key="1">
    <citation type="journal article" date="2020" name="Stud. Mycol.">
        <title>101 Dothideomycetes genomes: a test case for predicting lifestyles and emergence of pathogens.</title>
        <authorList>
            <person name="Haridas S."/>
            <person name="Albert R."/>
            <person name="Binder M."/>
            <person name="Bloem J."/>
            <person name="Labutti K."/>
            <person name="Salamov A."/>
            <person name="Andreopoulos B."/>
            <person name="Baker S."/>
            <person name="Barry K."/>
            <person name="Bills G."/>
            <person name="Bluhm B."/>
            <person name="Cannon C."/>
            <person name="Castanera R."/>
            <person name="Culley D."/>
            <person name="Daum C."/>
            <person name="Ezra D."/>
            <person name="Gonzalez J."/>
            <person name="Henrissat B."/>
            <person name="Kuo A."/>
            <person name="Liang C."/>
            <person name="Lipzen A."/>
            <person name="Lutzoni F."/>
            <person name="Magnuson J."/>
            <person name="Mondo S."/>
            <person name="Nolan M."/>
            <person name="Ohm R."/>
            <person name="Pangilinan J."/>
            <person name="Park H.-J."/>
            <person name="Ramirez L."/>
            <person name="Alfaro M."/>
            <person name="Sun H."/>
            <person name="Tritt A."/>
            <person name="Yoshinaga Y."/>
            <person name="Zwiers L.-H."/>
            <person name="Turgeon B."/>
            <person name="Goodwin S."/>
            <person name="Spatafora J."/>
            <person name="Crous P."/>
            <person name="Grigoriev I."/>
        </authorList>
    </citation>
    <scope>NUCLEOTIDE SEQUENCE</scope>
    <source>
        <strain evidence="3">CBS 130266</strain>
    </source>
</reference>
<organism evidence="3 4">
    <name type="scientific">Tothia fuscella</name>
    <dbReference type="NCBI Taxonomy" id="1048955"/>
    <lineage>
        <taxon>Eukaryota</taxon>
        <taxon>Fungi</taxon>
        <taxon>Dikarya</taxon>
        <taxon>Ascomycota</taxon>
        <taxon>Pezizomycotina</taxon>
        <taxon>Dothideomycetes</taxon>
        <taxon>Pleosporomycetidae</taxon>
        <taxon>Venturiales</taxon>
        <taxon>Cylindrosympodiaceae</taxon>
        <taxon>Tothia</taxon>
    </lineage>
</organism>
<protein>
    <recommendedName>
        <fullName evidence="2">Asl1-like glycosyl hydrolase catalytic domain-containing protein</fullName>
    </recommendedName>
</protein>
<dbReference type="InterPro" id="IPR017853">
    <property type="entry name" value="GH"/>
</dbReference>
<keyword evidence="4" id="KW-1185">Reference proteome</keyword>
<dbReference type="GO" id="GO:0009277">
    <property type="term" value="C:fungal-type cell wall"/>
    <property type="evidence" value="ECO:0007669"/>
    <property type="project" value="TreeGrafter"/>
</dbReference>
<evidence type="ECO:0000259" key="2">
    <source>
        <dbReference type="Pfam" id="PF11790"/>
    </source>
</evidence>
<sequence>STTAAAVPTPVNSSPASTYSAASVPVTSSGGKRGVAFNDVSLVSAFAGKGGVSWAYNWASTANNFPSGKGIEFIPMLWGTKDTSNWESVAKKAIDNGATALLGFNEPDHYEQANLAVSVAASAYKSLISDKFGGNPKVRLGSPAVTNGGAPMGLAYLNSFMSACSGCQVDFVNIHWYDSASNIEYFKKHVSDAHAQTGKPVWVTEFGTNGGTDAEINTFLKAVLPWLDAQDYVERYSYFMASEGRLISGGALSSTGKTY</sequence>
<feature type="non-terminal residue" evidence="3">
    <location>
        <position position="259"/>
    </location>
</feature>
<dbReference type="OrthoDB" id="43654at2759"/>
<evidence type="ECO:0000256" key="1">
    <source>
        <dbReference type="SAM" id="MobiDB-lite"/>
    </source>
</evidence>
<feature type="domain" description="Asl1-like glycosyl hydrolase catalytic" evidence="2">
    <location>
        <begin position="34"/>
        <end position="259"/>
    </location>
</feature>
<dbReference type="AlphaFoldDB" id="A0A9P4NE92"/>
<comment type="caution">
    <text evidence="3">The sequence shown here is derived from an EMBL/GenBank/DDBJ whole genome shotgun (WGS) entry which is preliminary data.</text>
</comment>
<dbReference type="PANTHER" id="PTHR34154:SF10">
    <property type="entry name" value="ASL1-LIKE GLYCOSYL HYDROLASE CATALYTIC DOMAIN-CONTAINING PROTEIN"/>
    <property type="match status" value="1"/>
</dbReference>
<dbReference type="Proteomes" id="UP000800235">
    <property type="component" value="Unassembled WGS sequence"/>
</dbReference>
<feature type="region of interest" description="Disordered" evidence="1">
    <location>
        <begin position="1"/>
        <end position="22"/>
    </location>
</feature>
<evidence type="ECO:0000313" key="3">
    <source>
        <dbReference type="EMBL" id="KAF2416521.1"/>
    </source>
</evidence>
<evidence type="ECO:0000313" key="4">
    <source>
        <dbReference type="Proteomes" id="UP000800235"/>
    </source>
</evidence>
<dbReference type="EMBL" id="MU007157">
    <property type="protein sequence ID" value="KAF2416521.1"/>
    <property type="molecule type" value="Genomic_DNA"/>
</dbReference>
<dbReference type="PANTHER" id="PTHR34154">
    <property type="entry name" value="ALKALI-SENSITIVE LINKAGE PROTEIN 1"/>
    <property type="match status" value="1"/>
</dbReference>
<dbReference type="InterPro" id="IPR053183">
    <property type="entry name" value="ASL1"/>
</dbReference>
<dbReference type="InterPro" id="IPR024655">
    <property type="entry name" value="Asl1_glyco_hydro_catalytic"/>
</dbReference>
<dbReference type="GO" id="GO:0071966">
    <property type="term" value="P:fungal-type cell wall polysaccharide metabolic process"/>
    <property type="evidence" value="ECO:0007669"/>
    <property type="project" value="TreeGrafter"/>
</dbReference>
<proteinExistence type="predicted"/>
<dbReference type="Pfam" id="PF11790">
    <property type="entry name" value="Glyco_hydro_cc"/>
    <property type="match status" value="1"/>
</dbReference>
<accession>A0A9P4NE92</accession>
<dbReference type="Gene3D" id="3.20.20.80">
    <property type="entry name" value="Glycosidases"/>
    <property type="match status" value="1"/>
</dbReference>
<gene>
    <name evidence="3" type="ORF">EJ08DRAFT_554074</name>
</gene>